<dbReference type="GO" id="GO:0006508">
    <property type="term" value="P:proteolysis"/>
    <property type="evidence" value="ECO:0007669"/>
    <property type="project" value="UniProtKB-KW"/>
</dbReference>
<dbReference type="PANTHER" id="PTHR30237">
    <property type="entry name" value="MURAMOYLTETRAPEPTIDE CARBOXYPEPTIDASE"/>
    <property type="match status" value="1"/>
</dbReference>
<protein>
    <submittedName>
        <fullName evidence="9">LD-carboxypeptidase</fullName>
    </submittedName>
</protein>
<feature type="active site" description="Nucleophile" evidence="6">
    <location>
        <position position="112"/>
    </location>
</feature>
<evidence type="ECO:0000256" key="2">
    <source>
        <dbReference type="ARBA" id="ARBA00022645"/>
    </source>
</evidence>
<accession>A0A8I1A9M5</accession>
<evidence type="ECO:0000256" key="6">
    <source>
        <dbReference type="PIRSR" id="PIRSR028757-1"/>
    </source>
</evidence>
<dbReference type="EMBL" id="JAECVW010000004">
    <property type="protein sequence ID" value="MBH8595475.1"/>
    <property type="molecule type" value="Genomic_DNA"/>
</dbReference>
<evidence type="ECO:0000256" key="5">
    <source>
        <dbReference type="ARBA" id="ARBA00022825"/>
    </source>
</evidence>
<evidence type="ECO:0000256" key="4">
    <source>
        <dbReference type="ARBA" id="ARBA00022801"/>
    </source>
</evidence>
<dbReference type="InterPro" id="IPR040449">
    <property type="entry name" value="Peptidase_S66_N"/>
</dbReference>
<name>A0A8I1A9M5_THEIN</name>
<dbReference type="Pfam" id="PF02016">
    <property type="entry name" value="Peptidase_S66"/>
    <property type="match status" value="1"/>
</dbReference>
<dbReference type="Proteomes" id="UP000633619">
    <property type="component" value="Unassembled WGS sequence"/>
</dbReference>
<evidence type="ECO:0000259" key="8">
    <source>
        <dbReference type="Pfam" id="PF17676"/>
    </source>
</evidence>
<feature type="domain" description="LD-carboxypeptidase N-terminal" evidence="7">
    <location>
        <begin position="16"/>
        <end position="132"/>
    </location>
</feature>
<keyword evidence="2 9" id="KW-0121">Carboxypeptidase</keyword>
<keyword evidence="3" id="KW-0645">Protease</keyword>
<proteinExistence type="inferred from homology"/>
<dbReference type="SUPFAM" id="SSF52317">
    <property type="entry name" value="Class I glutamine amidotransferase-like"/>
    <property type="match status" value="1"/>
</dbReference>
<keyword evidence="5" id="KW-0720">Serine protease</keyword>
<dbReference type="GO" id="GO:0008236">
    <property type="term" value="F:serine-type peptidase activity"/>
    <property type="evidence" value="ECO:0007669"/>
    <property type="project" value="UniProtKB-KW"/>
</dbReference>
<gene>
    <name evidence="9" type="ORF">I8U20_09035</name>
</gene>
<dbReference type="Gene3D" id="3.50.30.60">
    <property type="entry name" value="LD-carboxypeptidase A C-terminal domain-like"/>
    <property type="match status" value="1"/>
</dbReference>
<dbReference type="InterPro" id="IPR003507">
    <property type="entry name" value="S66_fam"/>
</dbReference>
<sequence length="311" mass="34391">MDSVIKPEALRPGDTIGLIAPAGPVREKELENCIRMLSGFGYAVKTGRSAGKAYGYLAGKDSYRTEDLESMFLDPEVKAVFCLRGGYGSLRIIDRIDYEVIRRHPKIFVGYSDITALHIAIRQICGLVTFHGPMGAELSGERYNEESWNVLFSVLSGRDVEGYPPNEHFFSIVPGVAEGELTGGNLSLLRSAVGTPYEVDTRDKILLLEDVNEEVYAIDGMLNQLRLAGKFEHVRGVILSDFRLAEPGRDKPSIPFREMIETFFTPLGIPCFYGFSAGHCRPNFTLPIGGKVRMDSARGRVQITEPPVIPT</sequence>
<dbReference type="SUPFAM" id="SSF141986">
    <property type="entry name" value="LD-carboxypeptidase A C-terminal domain-like"/>
    <property type="match status" value="1"/>
</dbReference>
<dbReference type="GO" id="GO:0004180">
    <property type="term" value="F:carboxypeptidase activity"/>
    <property type="evidence" value="ECO:0007669"/>
    <property type="project" value="UniProtKB-KW"/>
</dbReference>
<dbReference type="Gene3D" id="3.40.50.10740">
    <property type="entry name" value="Class I glutamine amidotransferase-like"/>
    <property type="match status" value="1"/>
</dbReference>
<evidence type="ECO:0000256" key="3">
    <source>
        <dbReference type="ARBA" id="ARBA00022670"/>
    </source>
</evidence>
<comment type="caution">
    <text evidence="9">The sequence shown here is derived from an EMBL/GenBank/DDBJ whole genome shotgun (WGS) entry which is preliminary data.</text>
</comment>
<dbReference type="Pfam" id="PF17676">
    <property type="entry name" value="Peptidase_S66C"/>
    <property type="match status" value="1"/>
</dbReference>
<dbReference type="PANTHER" id="PTHR30237:SF2">
    <property type="entry name" value="MUREIN TETRAPEPTIDE CARBOXYPEPTIDASE"/>
    <property type="match status" value="1"/>
</dbReference>
<dbReference type="CDD" id="cd07025">
    <property type="entry name" value="Peptidase_S66"/>
    <property type="match status" value="1"/>
</dbReference>
<dbReference type="InterPro" id="IPR040921">
    <property type="entry name" value="Peptidase_S66C"/>
</dbReference>
<comment type="similarity">
    <text evidence="1">Belongs to the peptidase S66 family.</text>
</comment>
<feature type="active site" description="Charge relay system" evidence="6">
    <location>
        <position position="279"/>
    </location>
</feature>
<dbReference type="InterPro" id="IPR027461">
    <property type="entry name" value="Carboxypeptidase_A_C_sf"/>
</dbReference>
<dbReference type="PIRSF" id="PIRSF028757">
    <property type="entry name" value="LD-carboxypeptidase"/>
    <property type="match status" value="1"/>
</dbReference>
<evidence type="ECO:0000313" key="9">
    <source>
        <dbReference type="EMBL" id="MBH8595475.1"/>
    </source>
</evidence>
<feature type="domain" description="LD-carboxypeptidase C-terminal" evidence="8">
    <location>
        <begin position="178"/>
        <end position="294"/>
    </location>
</feature>
<feature type="active site" description="Charge relay system" evidence="6">
    <location>
        <position position="209"/>
    </location>
</feature>
<evidence type="ECO:0000259" key="7">
    <source>
        <dbReference type="Pfam" id="PF02016"/>
    </source>
</evidence>
<dbReference type="AlphaFoldDB" id="A0A8I1A9M5"/>
<keyword evidence="10" id="KW-1185">Reference proteome</keyword>
<evidence type="ECO:0000313" key="10">
    <source>
        <dbReference type="Proteomes" id="UP000633619"/>
    </source>
</evidence>
<keyword evidence="4" id="KW-0378">Hydrolase</keyword>
<organism evidence="9 10">
    <name type="scientific">Thermoactinomyces intermedius</name>
    <dbReference type="NCBI Taxonomy" id="2024"/>
    <lineage>
        <taxon>Bacteria</taxon>
        <taxon>Bacillati</taxon>
        <taxon>Bacillota</taxon>
        <taxon>Bacilli</taxon>
        <taxon>Bacillales</taxon>
        <taxon>Thermoactinomycetaceae</taxon>
        <taxon>Thermoactinomyces</taxon>
    </lineage>
</organism>
<dbReference type="InterPro" id="IPR027478">
    <property type="entry name" value="LdcA_N"/>
</dbReference>
<dbReference type="InterPro" id="IPR029062">
    <property type="entry name" value="Class_I_gatase-like"/>
</dbReference>
<evidence type="ECO:0000256" key="1">
    <source>
        <dbReference type="ARBA" id="ARBA00010233"/>
    </source>
</evidence>
<reference evidence="9 10" key="1">
    <citation type="submission" date="2020-12" db="EMBL/GenBank/DDBJ databases">
        <title>WGS of Thermoactinomyces spp.</title>
        <authorList>
            <person name="Cheng K."/>
        </authorList>
    </citation>
    <scope>NUCLEOTIDE SEQUENCE [LARGE SCALE GENOMIC DNA]</scope>
    <source>
        <strain evidence="10">CICC 10671\DSM 43846</strain>
    </source>
</reference>